<dbReference type="Proteomes" id="UP000245626">
    <property type="component" value="Unassembled WGS sequence"/>
</dbReference>
<protein>
    <submittedName>
        <fullName evidence="1">NAD(P)-binding protein</fullName>
    </submittedName>
</protein>
<reference evidence="1 2" key="1">
    <citation type="journal article" date="2018" name="Mol. Biol. Evol.">
        <title>Broad Genomic Sampling Reveals a Smut Pathogenic Ancestry of the Fungal Clade Ustilaginomycotina.</title>
        <authorList>
            <person name="Kijpornyongpan T."/>
            <person name="Mondo S.J."/>
            <person name="Barry K."/>
            <person name="Sandor L."/>
            <person name="Lee J."/>
            <person name="Lipzen A."/>
            <person name="Pangilinan J."/>
            <person name="LaButti K."/>
            <person name="Hainaut M."/>
            <person name="Henrissat B."/>
            <person name="Grigoriev I.V."/>
            <person name="Spatafora J.W."/>
            <person name="Aime M.C."/>
        </authorList>
    </citation>
    <scope>NUCLEOTIDE SEQUENCE [LARGE SCALE GENOMIC DNA]</scope>
    <source>
        <strain evidence="1 2">SA 807</strain>
    </source>
</reference>
<name>A0ACD0P2G4_9BASI</name>
<evidence type="ECO:0000313" key="1">
    <source>
        <dbReference type="EMBL" id="PWN52234.1"/>
    </source>
</evidence>
<organism evidence="1 2">
    <name type="scientific">Violaceomyces palustris</name>
    <dbReference type="NCBI Taxonomy" id="1673888"/>
    <lineage>
        <taxon>Eukaryota</taxon>
        <taxon>Fungi</taxon>
        <taxon>Dikarya</taxon>
        <taxon>Basidiomycota</taxon>
        <taxon>Ustilaginomycotina</taxon>
        <taxon>Ustilaginomycetes</taxon>
        <taxon>Violaceomycetales</taxon>
        <taxon>Violaceomycetaceae</taxon>
        <taxon>Violaceomyces</taxon>
    </lineage>
</organism>
<gene>
    <name evidence="1" type="ORF">IE53DRAFT_306902</name>
</gene>
<keyword evidence="2" id="KW-1185">Reference proteome</keyword>
<evidence type="ECO:0000313" key="2">
    <source>
        <dbReference type="Proteomes" id="UP000245626"/>
    </source>
</evidence>
<dbReference type="EMBL" id="KZ819789">
    <property type="protein sequence ID" value="PWN52234.1"/>
    <property type="molecule type" value="Genomic_DNA"/>
</dbReference>
<feature type="non-terminal residue" evidence="1">
    <location>
        <position position="209"/>
    </location>
</feature>
<sequence length="209" mass="22380">MPAYKSFVIAGAGNLGSNIATQLAKEGFQVTALSRVESDSDTSKLSSNGVKVHKVNYQDKASLSEAIKGHEVLINTLGAGSFQGDLHEALPTLAKEAGTQLYVPNDWGVDYSIVLESKHPEIHPFIASKPHVAEKLKGLGLPYLQFFPGVFGSYVALLLEVDKQARTAKVVGPGTAPFTSTTEKEIGQFVAKAFANLPKSELENRGLRV</sequence>
<accession>A0ACD0P2G4</accession>
<proteinExistence type="predicted"/>